<name>A0A0E9PAA4_ANGAN</name>
<protein>
    <submittedName>
        <fullName evidence="1">Uncharacterized protein</fullName>
    </submittedName>
</protein>
<dbReference type="AlphaFoldDB" id="A0A0E9PAA4"/>
<sequence>MNQCSKCNLGVYITTFLRKDCETISHNQSFLPILYVRFHFFPTNIQLSNLGII</sequence>
<reference evidence="1" key="2">
    <citation type="journal article" date="2015" name="Fish Shellfish Immunol.">
        <title>Early steps in the European eel (Anguilla anguilla)-Vibrio vulnificus interaction in the gills: Role of the RtxA13 toxin.</title>
        <authorList>
            <person name="Callol A."/>
            <person name="Pajuelo D."/>
            <person name="Ebbesson L."/>
            <person name="Teles M."/>
            <person name="MacKenzie S."/>
            <person name="Amaro C."/>
        </authorList>
    </citation>
    <scope>NUCLEOTIDE SEQUENCE</scope>
</reference>
<proteinExistence type="predicted"/>
<accession>A0A0E9PAA4</accession>
<evidence type="ECO:0000313" key="1">
    <source>
        <dbReference type="EMBL" id="JAH01434.1"/>
    </source>
</evidence>
<dbReference type="EMBL" id="GBXM01107143">
    <property type="protein sequence ID" value="JAH01434.1"/>
    <property type="molecule type" value="Transcribed_RNA"/>
</dbReference>
<reference evidence="1" key="1">
    <citation type="submission" date="2014-11" db="EMBL/GenBank/DDBJ databases">
        <authorList>
            <person name="Amaro Gonzalez C."/>
        </authorList>
    </citation>
    <scope>NUCLEOTIDE SEQUENCE</scope>
</reference>
<organism evidence="1">
    <name type="scientific">Anguilla anguilla</name>
    <name type="common">European freshwater eel</name>
    <name type="synonym">Muraena anguilla</name>
    <dbReference type="NCBI Taxonomy" id="7936"/>
    <lineage>
        <taxon>Eukaryota</taxon>
        <taxon>Metazoa</taxon>
        <taxon>Chordata</taxon>
        <taxon>Craniata</taxon>
        <taxon>Vertebrata</taxon>
        <taxon>Euteleostomi</taxon>
        <taxon>Actinopterygii</taxon>
        <taxon>Neopterygii</taxon>
        <taxon>Teleostei</taxon>
        <taxon>Anguilliformes</taxon>
        <taxon>Anguillidae</taxon>
        <taxon>Anguilla</taxon>
    </lineage>
</organism>